<dbReference type="Pfam" id="PF12141">
    <property type="entry name" value="BMT"/>
    <property type="match status" value="2"/>
</dbReference>
<keyword evidence="3" id="KW-0328">Glycosyltransferase</keyword>
<gene>
    <name evidence="7" type="primary">TBLA0B00690</name>
    <name evidence="7" type="ORF">TBLA_0B00690</name>
</gene>
<dbReference type="GO" id="GO:0071555">
    <property type="term" value="P:cell wall organization"/>
    <property type="evidence" value="ECO:0007669"/>
    <property type="project" value="UniProtKB-KW"/>
</dbReference>
<evidence type="ECO:0000256" key="3">
    <source>
        <dbReference type="ARBA" id="ARBA00022676"/>
    </source>
</evidence>
<evidence type="ECO:0000256" key="1">
    <source>
        <dbReference type="ARBA" id="ARBA00004606"/>
    </source>
</evidence>
<keyword evidence="6" id="KW-1133">Transmembrane helix</keyword>
<organism evidence="7 8">
    <name type="scientific">Henningerozyma blattae (strain ATCC 34711 / CBS 6284 / DSM 70876 / NBRC 10599 / NRRL Y-10934 / UCD 77-7)</name>
    <name type="common">Yeast</name>
    <name type="synonym">Tetrapisispora blattae</name>
    <dbReference type="NCBI Taxonomy" id="1071380"/>
    <lineage>
        <taxon>Eukaryota</taxon>
        <taxon>Fungi</taxon>
        <taxon>Dikarya</taxon>
        <taxon>Ascomycota</taxon>
        <taxon>Saccharomycotina</taxon>
        <taxon>Saccharomycetes</taxon>
        <taxon>Saccharomycetales</taxon>
        <taxon>Saccharomycetaceae</taxon>
        <taxon>Henningerozyma</taxon>
    </lineage>
</organism>
<dbReference type="InParanoid" id="I2GXR0"/>
<keyword evidence="6" id="KW-0812">Transmembrane</keyword>
<dbReference type="KEGG" id="tbl:TBLA_0B00690"/>
<dbReference type="HOGENOM" id="CLU_013841_0_0_1"/>
<protein>
    <recommendedName>
        <fullName evidence="9">Glycosyltransferase family 91 protein</fullName>
    </recommendedName>
</protein>
<keyword evidence="8" id="KW-1185">Reference proteome</keyword>
<evidence type="ECO:0000256" key="4">
    <source>
        <dbReference type="ARBA" id="ARBA00022968"/>
    </source>
</evidence>
<comment type="subcellular location">
    <subcellularLocation>
        <location evidence="1">Membrane</location>
        <topology evidence="1">Single-pass type II membrane protein</topology>
    </subcellularLocation>
</comment>
<evidence type="ECO:0000313" key="7">
    <source>
        <dbReference type="EMBL" id="CCH58912.1"/>
    </source>
</evidence>
<sequence>MSLYDPNSRQNIQPFELETDSEASDSEFELDEFSILFSSKLSDITNKSKNILEKLCEILSFQNVKYFWGKIYIISLETINVKIKNLILLQILIIVLIFTPLNLSQNKENGLIFLNQSSLDNVLIKSKNQLTNIDLTNIVNQRSISDFPLSKELMKDSSYGTYKFSGIIFNPKSSNLSIEQNHKSDTKDIECKYLEYTSEIFVSKKSITLGEKLGPIRKHLLSQDKDEIDKFIAKQITKKEEKGLSNDAIAKKNWFMFGSSSVWMESEQCFLTVSRLMYSPDGSKKVPNISLIRAQTFDKNWKEIKGKRIPILETAIPIEDQTILNNLDYNCCKESDLNYEECLKNKNTRQELIDKYYVTYPTVYKFPMLEKKVYMGPEDPKIILKKTGNIEEPLIVFNMATTHARRMHVFSPHREINRIVELNFKGIRGMEKNWAPFLTSKDLEPVTGSRGTIHFVYNYEPLEILKCSLDDGYCEKEYFSSKHSKRSNKSNFGHIRGGTQFVQLPSAIPNLKDKQIFVGLAKTHLNDCGCGSRFYRPILDIIVEEKGTYYHELMVPSMDFNIKVLNWDLDSDKCKFYNILSPNSIAFWDIIRQDPKTKNFEDVLVFTFSEADELSKVINIKGLLNYILQMYAKNDISESKTVSANNDIELQNSMKCVRSYSQNSCKKYGELYAQ</sequence>
<dbReference type="InterPro" id="IPR021988">
    <property type="entry name" value="BMT1"/>
</dbReference>
<dbReference type="OrthoDB" id="3631276at2759"/>
<evidence type="ECO:0008006" key="9">
    <source>
        <dbReference type="Google" id="ProtNLM"/>
    </source>
</evidence>
<keyword evidence="3" id="KW-0808">Transferase</keyword>
<name>I2GXR0_HENB6</name>
<dbReference type="STRING" id="1071380.I2GXR0"/>
<evidence type="ECO:0000256" key="6">
    <source>
        <dbReference type="SAM" id="Phobius"/>
    </source>
</evidence>
<evidence type="ECO:0000256" key="2">
    <source>
        <dbReference type="ARBA" id="ARBA00009486"/>
    </source>
</evidence>
<keyword evidence="6" id="KW-0472">Membrane</keyword>
<evidence type="ECO:0000256" key="5">
    <source>
        <dbReference type="ARBA" id="ARBA00023316"/>
    </source>
</evidence>
<dbReference type="OMA" id="PRTHVEG"/>
<keyword evidence="4" id="KW-0735">Signal-anchor</keyword>
<keyword evidence="5" id="KW-0961">Cell wall biogenesis/degradation</keyword>
<dbReference type="RefSeq" id="XP_004178431.1">
    <property type="nucleotide sequence ID" value="XM_004178383.1"/>
</dbReference>
<proteinExistence type="inferred from homology"/>
<dbReference type="EMBL" id="HE806317">
    <property type="protein sequence ID" value="CCH58912.1"/>
    <property type="molecule type" value="Genomic_DNA"/>
</dbReference>
<reference evidence="7 8" key="1">
    <citation type="journal article" date="2011" name="Proc. Natl. Acad. Sci. U.S.A.">
        <title>Evolutionary erosion of yeast sex chromosomes by mating-type switching accidents.</title>
        <authorList>
            <person name="Gordon J.L."/>
            <person name="Armisen D."/>
            <person name="Proux-Wera E."/>
            <person name="Oheigeartaigh S.S."/>
            <person name="Byrne K.P."/>
            <person name="Wolfe K.H."/>
        </authorList>
    </citation>
    <scope>NUCLEOTIDE SEQUENCE [LARGE SCALE GENOMIC DNA]</scope>
    <source>
        <strain evidence="8">ATCC 34711 / CBS 6284 / DSM 70876 / NBRC 10599 / NRRL Y-10934 / UCD 77-7</strain>
    </source>
</reference>
<dbReference type="eggNOG" id="ENOG502QTZG">
    <property type="taxonomic scope" value="Eukaryota"/>
</dbReference>
<dbReference type="GO" id="GO:0000030">
    <property type="term" value="F:mannosyltransferase activity"/>
    <property type="evidence" value="ECO:0007669"/>
    <property type="project" value="InterPro"/>
</dbReference>
<dbReference type="AlphaFoldDB" id="I2GXR0"/>
<accession>I2GXR0</accession>
<evidence type="ECO:0000313" key="8">
    <source>
        <dbReference type="Proteomes" id="UP000002866"/>
    </source>
</evidence>
<feature type="transmembrane region" description="Helical" evidence="6">
    <location>
        <begin position="86"/>
        <end position="103"/>
    </location>
</feature>
<dbReference type="GO" id="GO:0016020">
    <property type="term" value="C:membrane"/>
    <property type="evidence" value="ECO:0007669"/>
    <property type="project" value="UniProtKB-SubCell"/>
</dbReference>
<dbReference type="GeneID" id="14494126"/>
<dbReference type="Proteomes" id="UP000002866">
    <property type="component" value="Chromosome 2"/>
</dbReference>
<comment type="similarity">
    <text evidence="2">Belongs to the BMT family.</text>
</comment>